<gene>
    <name evidence="1" type="ORF">AAHA92_32883</name>
</gene>
<reference evidence="1 2" key="1">
    <citation type="submission" date="2024-06" db="EMBL/GenBank/DDBJ databases">
        <title>A chromosome level genome sequence of Diviner's sage (Salvia divinorum).</title>
        <authorList>
            <person name="Ford S.A."/>
            <person name="Ro D.-K."/>
            <person name="Ness R.W."/>
            <person name="Phillips M.A."/>
        </authorList>
    </citation>
    <scope>NUCLEOTIDE SEQUENCE [LARGE SCALE GENOMIC DNA]</scope>
    <source>
        <strain evidence="1">SAF-2024a</strain>
        <tissue evidence="1">Leaf</tissue>
    </source>
</reference>
<keyword evidence="2" id="KW-1185">Reference proteome</keyword>
<protein>
    <submittedName>
        <fullName evidence="1">Uncharacterized protein</fullName>
    </submittedName>
</protein>
<comment type="caution">
    <text evidence="1">The sequence shown here is derived from an EMBL/GenBank/DDBJ whole genome shotgun (WGS) entry which is preliminary data.</text>
</comment>
<dbReference type="AlphaFoldDB" id="A0ABD1FQA5"/>
<dbReference type="EMBL" id="JBEAFC010000014">
    <property type="protein sequence ID" value="KAL1532931.1"/>
    <property type="molecule type" value="Genomic_DNA"/>
</dbReference>
<accession>A0ABD1FQA5</accession>
<sequence length="80" mass="8333">MKGEGGTSCDGAGCILPSLGVHALDDDGLCIRAGWARLMGQAVAALWIFGPRIGPMGQARGLPLRVFGLEGRKANYAYSL</sequence>
<dbReference type="Proteomes" id="UP001567538">
    <property type="component" value="Unassembled WGS sequence"/>
</dbReference>
<evidence type="ECO:0000313" key="1">
    <source>
        <dbReference type="EMBL" id="KAL1532931.1"/>
    </source>
</evidence>
<name>A0ABD1FQA5_SALDI</name>
<organism evidence="1 2">
    <name type="scientific">Salvia divinorum</name>
    <name type="common">Maria pastora</name>
    <name type="synonym">Diviner's sage</name>
    <dbReference type="NCBI Taxonomy" id="28513"/>
    <lineage>
        <taxon>Eukaryota</taxon>
        <taxon>Viridiplantae</taxon>
        <taxon>Streptophyta</taxon>
        <taxon>Embryophyta</taxon>
        <taxon>Tracheophyta</taxon>
        <taxon>Spermatophyta</taxon>
        <taxon>Magnoliopsida</taxon>
        <taxon>eudicotyledons</taxon>
        <taxon>Gunneridae</taxon>
        <taxon>Pentapetalae</taxon>
        <taxon>asterids</taxon>
        <taxon>lamiids</taxon>
        <taxon>Lamiales</taxon>
        <taxon>Lamiaceae</taxon>
        <taxon>Nepetoideae</taxon>
        <taxon>Mentheae</taxon>
        <taxon>Salviinae</taxon>
        <taxon>Salvia</taxon>
        <taxon>Salvia subgen. Calosphace</taxon>
    </lineage>
</organism>
<evidence type="ECO:0000313" key="2">
    <source>
        <dbReference type="Proteomes" id="UP001567538"/>
    </source>
</evidence>
<proteinExistence type="predicted"/>